<dbReference type="InterPro" id="IPR016163">
    <property type="entry name" value="Ald_DH_C"/>
</dbReference>
<comment type="catalytic activity">
    <reaction evidence="5">
        <text>L-glutamate 5-semialdehyde + NAD(+) + H2O = L-glutamate + NADH + 2 H(+)</text>
        <dbReference type="Rhea" id="RHEA:30235"/>
        <dbReference type="ChEBI" id="CHEBI:15377"/>
        <dbReference type="ChEBI" id="CHEBI:15378"/>
        <dbReference type="ChEBI" id="CHEBI:29985"/>
        <dbReference type="ChEBI" id="CHEBI:57540"/>
        <dbReference type="ChEBI" id="CHEBI:57945"/>
        <dbReference type="ChEBI" id="CHEBI:58066"/>
        <dbReference type="EC" id="1.2.1.88"/>
    </reaction>
</comment>
<gene>
    <name evidence="7" type="ORF">SAMN06265219_108132</name>
</gene>
<dbReference type="SUPFAM" id="SSF53720">
    <property type="entry name" value="ALDH-like"/>
    <property type="match status" value="1"/>
</dbReference>
<dbReference type="FunFam" id="3.40.309.10:FF:000005">
    <property type="entry name" value="1-pyrroline-5-carboxylate dehydrogenase 1"/>
    <property type="match status" value="1"/>
</dbReference>
<dbReference type="PANTHER" id="PTHR42862:SF1">
    <property type="entry name" value="DELTA-1-PYRROLINE-5-CARBOXYLATE DEHYDROGENASE 2, ISOFORM A-RELATED"/>
    <property type="match status" value="1"/>
</dbReference>
<evidence type="ECO:0000313" key="8">
    <source>
        <dbReference type="Proteomes" id="UP000317557"/>
    </source>
</evidence>
<dbReference type="InterPro" id="IPR016161">
    <property type="entry name" value="Ald_DH/histidinol_DH"/>
</dbReference>
<dbReference type="GO" id="GO:0003842">
    <property type="term" value="F:L-glutamate gamma-semialdehyde dehydrogenase activity"/>
    <property type="evidence" value="ECO:0007669"/>
    <property type="project" value="UniProtKB-EC"/>
</dbReference>
<dbReference type="RefSeq" id="WP_142454593.1">
    <property type="nucleotide sequence ID" value="NZ_FXTP01000008.1"/>
</dbReference>
<dbReference type="GO" id="GO:0004657">
    <property type="term" value="F:proline dehydrogenase activity"/>
    <property type="evidence" value="ECO:0007669"/>
    <property type="project" value="UniProtKB-ARBA"/>
</dbReference>
<dbReference type="OrthoDB" id="629320at2"/>
<keyword evidence="3" id="KW-0560">Oxidoreductase</keyword>
<evidence type="ECO:0000256" key="4">
    <source>
        <dbReference type="ARBA" id="ARBA00023027"/>
    </source>
</evidence>
<evidence type="ECO:0000256" key="5">
    <source>
        <dbReference type="ARBA" id="ARBA00048142"/>
    </source>
</evidence>
<dbReference type="InterPro" id="IPR015590">
    <property type="entry name" value="Aldehyde_DH_dom"/>
</dbReference>
<keyword evidence="4" id="KW-0520">NAD</keyword>
<name>A0A521DFC1_9BACT</name>
<evidence type="ECO:0000256" key="3">
    <source>
        <dbReference type="ARBA" id="ARBA00023002"/>
    </source>
</evidence>
<dbReference type="Pfam" id="PF00171">
    <property type="entry name" value="Aldedh"/>
    <property type="match status" value="1"/>
</dbReference>
<protein>
    <recommendedName>
        <fullName evidence="2">L-glutamate gamma-semialdehyde dehydrogenase</fullName>
        <ecNumber evidence="2">1.2.1.88</ecNumber>
    </recommendedName>
</protein>
<accession>A0A521DFC1</accession>
<sequence>MPDRTLKEYKNETYLDFSDPTNDKAQKKAIEEVRSNFGKEYDLYINGEFVKGDAGTFESKNPSNISETIGVFQSASKEQAFNALGKAWDAFEDWQYVSAKKRADFLFKAADVVRRRRLEINAWMISEAGKNYLEADADTCEAIDFIEYYAYEALRIDDGMDVLSETWGDHNKSFYMPIGAGVSISPWNFPFAIFVGMSVAPIAVGNTVVAKPAPDTPRMGSLLAEIFEEVGLPAGVFNFVTGGDIEVGENLAKHPDTRFISFTGSRAVGLHLNKIAAETHEDQNFLKRMVCELGGKNATVVDEDADLNSAATEIIKGAFGFQGQKCSASSRVVAHQAIYDELLEKVTEKAKALEVGNSKENYISGPVINQKAVDKIMKYIEIGKEEGRLVAGGKRAETENEGYYIEPTVFADVDENARIAQEEIFGPVTAFIKAKDTEDALRIANGVEYGLTGAYFSKDPKKIDNALRKFRVGNLYINRKCTGALVGAQPFGGFKMSGTDAKAGGRDYLKYFLEPKSATLRPAEGVDYDLEDFDFANE</sequence>
<dbReference type="InterPro" id="IPR050485">
    <property type="entry name" value="Proline_metab_enzyme"/>
</dbReference>
<dbReference type="InterPro" id="IPR005932">
    <property type="entry name" value="RocA"/>
</dbReference>
<evidence type="ECO:0000256" key="2">
    <source>
        <dbReference type="ARBA" id="ARBA00012884"/>
    </source>
</evidence>
<dbReference type="EMBL" id="FXTP01000008">
    <property type="protein sequence ID" value="SMO70409.1"/>
    <property type="molecule type" value="Genomic_DNA"/>
</dbReference>
<dbReference type="EC" id="1.2.1.88" evidence="2"/>
<evidence type="ECO:0000313" key="7">
    <source>
        <dbReference type="EMBL" id="SMO70409.1"/>
    </source>
</evidence>
<evidence type="ECO:0000256" key="1">
    <source>
        <dbReference type="ARBA" id="ARBA00004786"/>
    </source>
</evidence>
<dbReference type="NCBIfam" id="TIGR01237">
    <property type="entry name" value="D1pyr5carbox2"/>
    <property type="match status" value="1"/>
</dbReference>
<dbReference type="PANTHER" id="PTHR42862">
    <property type="entry name" value="DELTA-1-PYRROLINE-5-CARBOXYLATE DEHYDROGENASE 1, ISOFORM A-RELATED"/>
    <property type="match status" value="1"/>
</dbReference>
<dbReference type="Gene3D" id="3.40.309.10">
    <property type="entry name" value="Aldehyde Dehydrogenase, Chain A, domain 2"/>
    <property type="match status" value="1"/>
</dbReference>
<dbReference type="AlphaFoldDB" id="A0A521DFC1"/>
<dbReference type="Gene3D" id="3.40.605.10">
    <property type="entry name" value="Aldehyde Dehydrogenase, Chain A, domain 1"/>
    <property type="match status" value="1"/>
</dbReference>
<dbReference type="CDD" id="cd07124">
    <property type="entry name" value="ALDH_PutA-P5CDH-RocA"/>
    <property type="match status" value="1"/>
</dbReference>
<dbReference type="InterPro" id="IPR016160">
    <property type="entry name" value="Ald_DH_CS_CYS"/>
</dbReference>
<feature type="domain" description="Aldehyde dehydrogenase" evidence="6">
    <location>
        <begin position="49"/>
        <end position="517"/>
    </location>
</feature>
<keyword evidence="8" id="KW-1185">Reference proteome</keyword>
<dbReference type="Proteomes" id="UP000317557">
    <property type="component" value="Unassembled WGS sequence"/>
</dbReference>
<dbReference type="InterPro" id="IPR016162">
    <property type="entry name" value="Ald_DH_N"/>
</dbReference>
<evidence type="ECO:0000259" key="6">
    <source>
        <dbReference type="Pfam" id="PF00171"/>
    </source>
</evidence>
<organism evidence="7 8">
    <name type="scientific">Gracilimonas mengyeensis</name>
    <dbReference type="NCBI Taxonomy" id="1302730"/>
    <lineage>
        <taxon>Bacteria</taxon>
        <taxon>Pseudomonadati</taxon>
        <taxon>Balneolota</taxon>
        <taxon>Balneolia</taxon>
        <taxon>Balneolales</taxon>
        <taxon>Balneolaceae</taxon>
        <taxon>Gracilimonas</taxon>
    </lineage>
</organism>
<dbReference type="GO" id="GO:0010133">
    <property type="term" value="P:L-proline catabolic process to L-glutamate"/>
    <property type="evidence" value="ECO:0007669"/>
    <property type="project" value="TreeGrafter"/>
</dbReference>
<dbReference type="PROSITE" id="PS00070">
    <property type="entry name" value="ALDEHYDE_DEHYDR_CYS"/>
    <property type="match status" value="1"/>
</dbReference>
<proteinExistence type="predicted"/>
<dbReference type="GO" id="GO:0009898">
    <property type="term" value="C:cytoplasmic side of plasma membrane"/>
    <property type="evidence" value="ECO:0007669"/>
    <property type="project" value="TreeGrafter"/>
</dbReference>
<comment type="pathway">
    <text evidence="1">Amino-acid degradation; L-proline degradation into L-glutamate; L-glutamate from L-proline: step 2/2.</text>
</comment>
<dbReference type="NCBIfam" id="NF002852">
    <property type="entry name" value="PRK03137.1"/>
    <property type="match status" value="1"/>
</dbReference>
<reference evidence="7 8" key="1">
    <citation type="submission" date="2017-05" db="EMBL/GenBank/DDBJ databases">
        <authorList>
            <person name="Varghese N."/>
            <person name="Submissions S."/>
        </authorList>
    </citation>
    <scope>NUCLEOTIDE SEQUENCE [LARGE SCALE GENOMIC DNA]</scope>
    <source>
        <strain evidence="7 8">DSM 21985</strain>
    </source>
</reference>